<proteinExistence type="predicted"/>
<reference evidence="2 3" key="1">
    <citation type="submission" date="2021-06" db="EMBL/GenBank/DDBJ databases">
        <authorList>
            <person name="Palmer J.M."/>
        </authorList>
    </citation>
    <scope>NUCLEOTIDE SEQUENCE [LARGE SCALE GENOMIC DNA]</scope>
    <source>
        <strain evidence="2 3">AS_MEX2019</strain>
        <tissue evidence="2">Muscle</tissue>
    </source>
</reference>
<protein>
    <submittedName>
        <fullName evidence="2">Uncharacterized protein</fullName>
    </submittedName>
</protein>
<name>A0ABV0ZW79_9TELE</name>
<evidence type="ECO:0000313" key="3">
    <source>
        <dbReference type="Proteomes" id="UP001469553"/>
    </source>
</evidence>
<dbReference type="Proteomes" id="UP001469553">
    <property type="component" value="Unassembled WGS sequence"/>
</dbReference>
<feature type="region of interest" description="Disordered" evidence="1">
    <location>
        <begin position="1"/>
        <end position="34"/>
    </location>
</feature>
<evidence type="ECO:0000313" key="2">
    <source>
        <dbReference type="EMBL" id="MEQ2310012.1"/>
    </source>
</evidence>
<feature type="compositionally biased region" description="Polar residues" evidence="1">
    <location>
        <begin position="9"/>
        <end position="20"/>
    </location>
</feature>
<feature type="compositionally biased region" description="Basic and acidic residues" evidence="1">
    <location>
        <begin position="60"/>
        <end position="70"/>
    </location>
</feature>
<accession>A0ABV0ZW79</accession>
<gene>
    <name evidence="2" type="ORF">AMECASPLE_004367</name>
</gene>
<organism evidence="2 3">
    <name type="scientific">Ameca splendens</name>
    <dbReference type="NCBI Taxonomy" id="208324"/>
    <lineage>
        <taxon>Eukaryota</taxon>
        <taxon>Metazoa</taxon>
        <taxon>Chordata</taxon>
        <taxon>Craniata</taxon>
        <taxon>Vertebrata</taxon>
        <taxon>Euteleostomi</taxon>
        <taxon>Actinopterygii</taxon>
        <taxon>Neopterygii</taxon>
        <taxon>Teleostei</taxon>
        <taxon>Neoteleostei</taxon>
        <taxon>Acanthomorphata</taxon>
        <taxon>Ovalentaria</taxon>
        <taxon>Atherinomorphae</taxon>
        <taxon>Cyprinodontiformes</taxon>
        <taxon>Goodeidae</taxon>
        <taxon>Ameca</taxon>
    </lineage>
</organism>
<dbReference type="EMBL" id="JAHRIP010075420">
    <property type="protein sequence ID" value="MEQ2310012.1"/>
    <property type="molecule type" value="Genomic_DNA"/>
</dbReference>
<comment type="caution">
    <text evidence="2">The sequence shown here is derived from an EMBL/GenBank/DDBJ whole genome shotgun (WGS) entry which is preliminary data.</text>
</comment>
<feature type="region of interest" description="Disordered" evidence="1">
    <location>
        <begin position="51"/>
        <end position="70"/>
    </location>
</feature>
<sequence>MTPAHQRTAPVQSSLQFQSSKSERTEAENRATVSHTHLSALMPLKSGIYLPVPGLPGMPVRRERERETRG</sequence>
<evidence type="ECO:0000256" key="1">
    <source>
        <dbReference type="SAM" id="MobiDB-lite"/>
    </source>
</evidence>
<keyword evidence="3" id="KW-1185">Reference proteome</keyword>